<keyword evidence="1" id="KW-0812">Transmembrane</keyword>
<proteinExistence type="predicted"/>
<feature type="transmembrane region" description="Helical" evidence="1">
    <location>
        <begin position="490"/>
        <end position="507"/>
    </location>
</feature>
<dbReference type="PANTHER" id="PTHR34219">
    <property type="entry name" value="IRON-REGULATED INNER MEMBRANE PROTEIN-RELATED"/>
    <property type="match status" value="1"/>
</dbReference>
<organism evidence="2 3">
    <name type="scientific">Duganella flavida</name>
    <dbReference type="NCBI Taxonomy" id="2692175"/>
    <lineage>
        <taxon>Bacteria</taxon>
        <taxon>Pseudomonadati</taxon>
        <taxon>Pseudomonadota</taxon>
        <taxon>Betaproteobacteria</taxon>
        <taxon>Burkholderiales</taxon>
        <taxon>Oxalobacteraceae</taxon>
        <taxon>Telluria group</taxon>
        <taxon>Duganella</taxon>
    </lineage>
</organism>
<feature type="transmembrane region" description="Helical" evidence="1">
    <location>
        <begin position="412"/>
        <end position="434"/>
    </location>
</feature>
<dbReference type="PANTHER" id="PTHR34219:SF4">
    <property type="entry name" value="PEPSY DOMAIN-CONTAINING PROTEIN"/>
    <property type="match status" value="1"/>
</dbReference>
<dbReference type="InterPro" id="IPR005625">
    <property type="entry name" value="PepSY-ass_TM"/>
</dbReference>
<feature type="transmembrane region" description="Helical" evidence="1">
    <location>
        <begin position="455"/>
        <end position="475"/>
    </location>
</feature>
<gene>
    <name evidence="2" type="ORF">GTP46_05360</name>
</gene>
<keyword evidence="1" id="KW-0472">Membrane</keyword>
<protein>
    <submittedName>
        <fullName evidence="2">PepSY domain-containing protein</fullName>
    </submittedName>
</protein>
<accession>A0A6L8KCB1</accession>
<feature type="transmembrane region" description="Helical" evidence="1">
    <location>
        <begin position="519"/>
        <end position="541"/>
    </location>
</feature>
<dbReference type="EMBL" id="WWCN01000003">
    <property type="protein sequence ID" value="MYM22071.1"/>
    <property type="molecule type" value="Genomic_DNA"/>
</dbReference>
<dbReference type="AlphaFoldDB" id="A0A6L8KCB1"/>
<name>A0A6L8KCB1_9BURK</name>
<evidence type="ECO:0000256" key="1">
    <source>
        <dbReference type="SAM" id="Phobius"/>
    </source>
</evidence>
<comment type="caution">
    <text evidence="2">The sequence shown here is derived from an EMBL/GenBank/DDBJ whole genome shotgun (WGS) entry which is preliminary data.</text>
</comment>
<keyword evidence="1" id="KW-1133">Transmembrane helix</keyword>
<evidence type="ECO:0000313" key="2">
    <source>
        <dbReference type="EMBL" id="MYM22071.1"/>
    </source>
</evidence>
<evidence type="ECO:0000313" key="3">
    <source>
        <dbReference type="Proteomes" id="UP000479335"/>
    </source>
</evidence>
<dbReference type="Pfam" id="PF03929">
    <property type="entry name" value="PepSY_TM"/>
    <property type="match status" value="1"/>
</dbReference>
<feature type="transmembrane region" description="Helical" evidence="1">
    <location>
        <begin position="207"/>
        <end position="227"/>
    </location>
</feature>
<feature type="transmembrane region" description="Helical" evidence="1">
    <location>
        <begin position="248"/>
        <end position="271"/>
    </location>
</feature>
<sequence>MKRIAIIIVGAYLFASIGAALLSALNGPGSDAMLGGALLGLALYAPLVVWGFGTRRGSSIKGGLRQRMAWLHTWAGLWVCWLAFAIFLTGTLSVFVHPISDWMRPEQAQEISQAPFTEPLDHALQLKHGLRYLAQHAPNSKMWELWPRAGADEFQVFWLNEKGYYADAHLSTATGAAMKEEASAVRDTLGGMHFVEFHHALHAGTTGLWIVGLASAAMLVALISGVITHKRIFQDFFTFRPAKGQRSWLDAHNLAGVLALPFLFMIVYSGLAISWSTYMPAVSWAQELRTGETAHVREYGPESKPSGRSGALASLDPLVHLAETTFHTPAYAVVVNHPGDAAMTVQVYSTTSPDTQEGNLLSKRGMMKFDGVSGALLETEMPHRAPPNGARATMATLDELHRLHFAGSVIRWIYFVAGMAGTAMMATGAILFMVKRRQKSLNEFGSATARVYRAIDALNVASIAGLSLACIGFLWSNRLLPLDLQERHEWEVGAFFLLWLASLLHATMRPVARAWREQLWAGAALCLLLPALNAATTGQHLLGYLAHGDTERAAVELTAAGLGLVLAFAALRTGQRKAATVGITGEAA</sequence>
<feature type="transmembrane region" description="Helical" evidence="1">
    <location>
        <begin position="553"/>
        <end position="571"/>
    </location>
</feature>
<dbReference type="RefSeq" id="WP_161005592.1">
    <property type="nucleotide sequence ID" value="NZ_WWCN01000003.1"/>
</dbReference>
<feature type="transmembrane region" description="Helical" evidence="1">
    <location>
        <begin position="34"/>
        <end position="53"/>
    </location>
</feature>
<dbReference type="Proteomes" id="UP000479335">
    <property type="component" value="Unassembled WGS sequence"/>
</dbReference>
<feature type="transmembrane region" description="Helical" evidence="1">
    <location>
        <begin position="74"/>
        <end position="96"/>
    </location>
</feature>
<reference evidence="2 3" key="1">
    <citation type="submission" date="2019-12" db="EMBL/GenBank/DDBJ databases">
        <title>Novel species isolated from a subtropical stream in China.</title>
        <authorList>
            <person name="Lu H."/>
        </authorList>
    </citation>
    <scope>NUCLEOTIDE SEQUENCE [LARGE SCALE GENOMIC DNA]</scope>
    <source>
        <strain evidence="2 3">FT135W</strain>
    </source>
</reference>
<keyword evidence="3" id="KW-1185">Reference proteome</keyword>